<dbReference type="Proteomes" id="UP001333110">
    <property type="component" value="Unassembled WGS sequence"/>
</dbReference>
<gene>
    <name evidence="2" type="ORF">QYF61_014081</name>
</gene>
<evidence type="ECO:0000313" key="2">
    <source>
        <dbReference type="EMBL" id="KAK4812295.1"/>
    </source>
</evidence>
<name>A0AAN7MRW0_MYCAM</name>
<sequence>MPPRHMPNRMAIHRKGSKERGLRAALQRRTGGHWWPISPSISWAASPAAWPAGRGRGCSPSAPLSQDPPGALCPALGSPAQDRHGPGRAGPEEATKMVRGLGHLCYGERLTELGLCSLEKRQLRGDLTAAAQYLKGACRKEGERLLTRACSDRTRGLNEGGVRLDIGKKCLTMRVVRHWHRLPIEAVDAPSLEVFKVRLDGALSNLI</sequence>
<evidence type="ECO:0000313" key="3">
    <source>
        <dbReference type="Proteomes" id="UP001333110"/>
    </source>
</evidence>
<accession>A0AAN7MRW0</accession>
<evidence type="ECO:0000256" key="1">
    <source>
        <dbReference type="SAM" id="MobiDB-lite"/>
    </source>
</evidence>
<comment type="caution">
    <text evidence="2">The sequence shown here is derived from an EMBL/GenBank/DDBJ whole genome shotgun (WGS) entry which is preliminary data.</text>
</comment>
<protein>
    <submittedName>
        <fullName evidence="2">Uncharacterized protein</fullName>
    </submittedName>
</protein>
<reference evidence="2 3" key="1">
    <citation type="journal article" date="2023" name="J. Hered.">
        <title>Chromosome-level genome of the wood stork (Mycteria americana) provides insight into avian chromosome evolution.</title>
        <authorList>
            <person name="Flamio R. Jr."/>
            <person name="Ramstad K.M."/>
        </authorList>
    </citation>
    <scope>NUCLEOTIDE SEQUENCE [LARGE SCALE GENOMIC DNA]</scope>
    <source>
        <strain evidence="2">JAX WOST 10</strain>
    </source>
</reference>
<dbReference type="AlphaFoldDB" id="A0AAN7MRW0"/>
<feature type="region of interest" description="Disordered" evidence="1">
    <location>
        <begin position="1"/>
        <end position="22"/>
    </location>
</feature>
<proteinExistence type="predicted"/>
<dbReference type="EMBL" id="JAUNZN010000015">
    <property type="protein sequence ID" value="KAK4812295.1"/>
    <property type="molecule type" value="Genomic_DNA"/>
</dbReference>
<keyword evidence="3" id="KW-1185">Reference proteome</keyword>
<organism evidence="2 3">
    <name type="scientific">Mycteria americana</name>
    <name type="common">Wood stork</name>
    <dbReference type="NCBI Taxonomy" id="33587"/>
    <lineage>
        <taxon>Eukaryota</taxon>
        <taxon>Metazoa</taxon>
        <taxon>Chordata</taxon>
        <taxon>Craniata</taxon>
        <taxon>Vertebrata</taxon>
        <taxon>Euteleostomi</taxon>
        <taxon>Archelosauria</taxon>
        <taxon>Archosauria</taxon>
        <taxon>Dinosauria</taxon>
        <taxon>Saurischia</taxon>
        <taxon>Theropoda</taxon>
        <taxon>Coelurosauria</taxon>
        <taxon>Aves</taxon>
        <taxon>Neognathae</taxon>
        <taxon>Neoaves</taxon>
        <taxon>Aequornithes</taxon>
        <taxon>Ciconiiformes</taxon>
        <taxon>Ciconiidae</taxon>
        <taxon>Mycteria</taxon>
    </lineage>
</organism>